<keyword evidence="1" id="KW-0175">Coiled coil</keyword>
<proteinExistence type="predicted"/>
<sequence length="456" mass="51137">MADILQKLTRIKLASKQYAVFTYLAAPDNSVKGMIHGIEPSTQPSELQAHFRAPNYSILHARMLGQTQMAVITFEGTRAPHYVYYYKAETRCLPYRSTRQACTIRLRVGPRADVGPNPETNRYPQCGQASPRADPDCKLTCALYQGDHPTADKTCPARIRKHTRRQGATHYGNEEMRAGISRRSRTSKRSCSGDEQQRCSSTSASRARSKSRRCPSSQSRAHSTSKHHSGSKRMAHSKSGLHSRSRHRFRSRIRSRPGSRSASRSGPGFSSGNRYKSSSRQSMWTRNPDDPQDGGTNVTKMNWAARVHLLSTARKNAYSTHDTTQTSPDTALLLQLVLVEVKALRAENPELRNTNQDLRKALQAKEQDSGLIPEQPIETLSLNIGTQMQINLLCENQALIQQNMSVIQETLTKLYTAVERMLNRQITTSTSNPVRNKMREKPFARPTLNSATSVSQ</sequence>
<feature type="region of interest" description="Disordered" evidence="2">
    <location>
        <begin position="152"/>
        <end position="298"/>
    </location>
</feature>
<reference evidence="3 4" key="1">
    <citation type="journal article" date="2020" name="Cell">
        <title>Large-Scale Comparative Analyses of Tick Genomes Elucidate Their Genetic Diversity and Vector Capacities.</title>
        <authorList>
            <consortium name="Tick Genome and Microbiome Consortium (TIGMIC)"/>
            <person name="Jia N."/>
            <person name="Wang J."/>
            <person name="Shi W."/>
            <person name="Du L."/>
            <person name="Sun Y."/>
            <person name="Zhan W."/>
            <person name="Jiang J.F."/>
            <person name="Wang Q."/>
            <person name="Zhang B."/>
            <person name="Ji P."/>
            <person name="Bell-Sakyi L."/>
            <person name="Cui X.M."/>
            <person name="Yuan T.T."/>
            <person name="Jiang B.G."/>
            <person name="Yang W.F."/>
            <person name="Lam T.T."/>
            <person name="Chang Q.C."/>
            <person name="Ding S.J."/>
            <person name="Wang X.J."/>
            <person name="Zhu J.G."/>
            <person name="Ruan X.D."/>
            <person name="Zhao L."/>
            <person name="Wei J.T."/>
            <person name="Ye R.Z."/>
            <person name="Que T.C."/>
            <person name="Du C.H."/>
            <person name="Zhou Y.H."/>
            <person name="Cheng J.X."/>
            <person name="Dai P.F."/>
            <person name="Guo W.B."/>
            <person name="Han X.H."/>
            <person name="Huang E.J."/>
            <person name="Li L.F."/>
            <person name="Wei W."/>
            <person name="Gao Y.C."/>
            <person name="Liu J.Z."/>
            <person name="Shao H.Z."/>
            <person name="Wang X."/>
            <person name="Wang C.C."/>
            <person name="Yang T.C."/>
            <person name="Huo Q.B."/>
            <person name="Li W."/>
            <person name="Chen H.Y."/>
            <person name="Chen S.E."/>
            <person name="Zhou L.G."/>
            <person name="Ni X.B."/>
            <person name="Tian J.H."/>
            <person name="Sheng Y."/>
            <person name="Liu T."/>
            <person name="Pan Y.S."/>
            <person name="Xia L.Y."/>
            <person name="Li J."/>
            <person name="Zhao F."/>
            <person name="Cao W.C."/>
        </authorList>
    </citation>
    <scope>NUCLEOTIDE SEQUENCE [LARGE SCALE GENOMIC DNA]</scope>
    <source>
        <strain evidence="3">HaeL-2018</strain>
    </source>
</reference>
<feature type="coiled-coil region" evidence="1">
    <location>
        <begin position="341"/>
        <end position="368"/>
    </location>
</feature>
<feature type="compositionally biased region" description="Low complexity" evidence="2">
    <location>
        <begin position="258"/>
        <end position="272"/>
    </location>
</feature>
<dbReference type="EMBL" id="JABSTR010000004">
    <property type="protein sequence ID" value="KAH9366706.1"/>
    <property type="molecule type" value="Genomic_DNA"/>
</dbReference>
<feature type="region of interest" description="Disordered" evidence="2">
    <location>
        <begin position="113"/>
        <end position="132"/>
    </location>
</feature>
<keyword evidence="4" id="KW-1185">Reference proteome</keyword>
<evidence type="ECO:0000313" key="3">
    <source>
        <dbReference type="EMBL" id="KAH9366706.1"/>
    </source>
</evidence>
<evidence type="ECO:0000256" key="2">
    <source>
        <dbReference type="SAM" id="MobiDB-lite"/>
    </source>
</evidence>
<dbReference type="Proteomes" id="UP000821853">
    <property type="component" value="Chromosome 2"/>
</dbReference>
<accession>A0A9J6FTT8</accession>
<feature type="compositionally biased region" description="Basic residues" evidence="2">
    <location>
        <begin position="158"/>
        <end position="167"/>
    </location>
</feature>
<dbReference type="VEuPathDB" id="VectorBase:HLOH_060332"/>
<feature type="compositionally biased region" description="Polar residues" evidence="2">
    <location>
        <begin position="447"/>
        <end position="456"/>
    </location>
</feature>
<dbReference type="AlphaFoldDB" id="A0A9J6FTT8"/>
<feature type="region of interest" description="Disordered" evidence="2">
    <location>
        <begin position="428"/>
        <end position="456"/>
    </location>
</feature>
<protein>
    <submittedName>
        <fullName evidence="3">Uncharacterized protein</fullName>
    </submittedName>
</protein>
<name>A0A9J6FTT8_HAELO</name>
<feature type="compositionally biased region" description="Basic residues" evidence="2">
    <location>
        <begin position="223"/>
        <end position="257"/>
    </location>
</feature>
<organism evidence="3 4">
    <name type="scientific">Haemaphysalis longicornis</name>
    <name type="common">Bush tick</name>
    <dbReference type="NCBI Taxonomy" id="44386"/>
    <lineage>
        <taxon>Eukaryota</taxon>
        <taxon>Metazoa</taxon>
        <taxon>Ecdysozoa</taxon>
        <taxon>Arthropoda</taxon>
        <taxon>Chelicerata</taxon>
        <taxon>Arachnida</taxon>
        <taxon>Acari</taxon>
        <taxon>Parasitiformes</taxon>
        <taxon>Ixodida</taxon>
        <taxon>Ixodoidea</taxon>
        <taxon>Ixodidae</taxon>
        <taxon>Haemaphysalinae</taxon>
        <taxon>Haemaphysalis</taxon>
    </lineage>
</organism>
<gene>
    <name evidence="3" type="ORF">HPB48_010389</name>
</gene>
<evidence type="ECO:0000313" key="4">
    <source>
        <dbReference type="Proteomes" id="UP000821853"/>
    </source>
</evidence>
<feature type="compositionally biased region" description="Polar residues" evidence="2">
    <location>
        <begin position="273"/>
        <end position="285"/>
    </location>
</feature>
<comment type="caution">
    <text evidence="3">The sequence shown here is derived from an EMBL/GenBank/DDBJ whole genome shotgun (WGS) entry which is preliminary data.</text>
</comment>
<evidence type="ECO:0000256" key="1">
    <source>
        <dbReference type="SAM" id="Coils"/>
    </source>
</evidence>